<dbReference type="AlphaFoldDB" id="A0ABC9WU01"/>
<protein>
    <submittedName>
        <fullName evidence="1">Mitochondrial enolase superfamily member 1</fullName>
    </submittedName>
</protein>
<reference evidence="1 2" key="1">
    <citation type="submission" date="2024-06" db="EMBL/GenBank/DDBJ databases">
        <title>The draft genome of Grus japonensis, version 3.</title>
        <authorList>
            <person name="Nabeshima K."/>
            <person name="Suzuki S."/>
            <person name="Onuma M."/>
        </authorList>
    </citation>
    <scope>NUCLEOTIDE SEQUENCE [LARGE SCALE GENOMIC DNA]</scope>
    <source>
        <strain evidence="1 2">451A</strain>
    </source>
</reference>
<sequence>MLFNIFINDLDDGIEITLNKFADNTKLGDEVKTSKGTAILQKDLDRLAEWASDSSMRFNKDKCILHLG</sequence>
<name>A0ABC9WU01_GRUJA</name>
<keyword evidence="2" id="KW-1185">Reference proteome</keyword>
<organism evidence="1 2">
    <name type="scientific">Grus japonensis</name>
    <name type="common">Japanese crane</name>
    <name type="synonym">Red-crowned crane</name>
    <dbReference type="NCBI Taxonomy" id="30415"/>
    <lineage>
        <taxon>Eukaryota</taxon>
        <taxon>Metazoa</taxon>
        <taxon>Chordata</taxon>
        <taxon>Craniata</taxon>
        <taxon>Vertebrata</taxon>
        <taxon>Euteleostomi</taxon>
        <taxon>Archelosauria</taxon>
        <taxon>Archosauria</taxon>
        <taxon>Dinosauria</taxon>
        <taxon>Saurischia</taxon>
        <taxon>Theropoda</taxon>
        <taxon>Coelurosauria</taxon>
        <taxon>Aves</taxon>
        <taxon>Neognathae</taxon>
        <taxon>Neoaves</taxon>
        <taxon>Gruiformes</taxon>
        <taxon>Gruidae</taxon>
        <taxon>Grus</taxon>
    </lineage>
</organism>
<dbReference type="PANTHER" id="PTHR33332">
    <property type="entry name" value="REVERSE TRANSCRIPTASE DOMAIN-CONTAINING PROTEIN"/>
    <property type="match status" value="1"/>
</dbReference>
<evidence type="ECO:0000313" key="1">
    <source>
        <dbReference type="EMBL" id="GAB0188259.1"/>
    </source>
</evidence>
<gene>
    <name evidence="1" type="ORF">GRJ2_001291200</name>
</gene>
<evidence type="ECO:0000313" key="2">
    <source>
        <dbReference type="Proteomes" id="UP001623348"/>
    </source>
</evidence>
<dbReference type="Proteomes" id="UP001623348">
    <property type="component" value="Unassembled WGS sequence"/>
</dbReference>
<dbReference type="EMBL" id="BAAFJT010000004">
    <property type="protein sequence ID" value="GAB0188259.1"/>
    <property type="molecule type" value="Genomic_DNA"/>
</dbReference>
<accession>A0ABC9WU01</accession>
<comment type="caution">
    <text evidence="1">The sequence shown here is derived from an EMBL/GenBank/DDBJ whole genome shotgun (WGS) entry which is preliminary data.</text>
</comment>
<proteinExistence type="predicted"/>